<keyword evidence="1" id="KW-0175">Coiled coil</keyword>
<feature type="transmembrane region" description="Helical" evidence="2">
    <location>
        <begin position="26"/>
        <end position="45"/>
    </location>
</feature>
<proteinExistence type="predicted"/>
<dbReference type="CDD" id="cd07041">
    <property type="entry name" value="STAS_RsbR_RsbS_like"/>
    <property type="match status" value="1"/>
</dbReference>
<keyword evidence="2" id="KW-0812">Transmembrane</keyword>
<dbReference type="Pfam" id="PF01740">
    <property type="entry name" value="STAS"/>
    <property type="match status" value="1"/>
</dbReference>
<dbReference type="Pfam" id="PF20969">
    <property type="entry name" value="MASE11"/>
    <property type="match status" value="1"/>
</dbReference>
<keyword evidence="5" id="KW-1185">Reference proteome</keyword>
<evidence type="ECO:0000313" key="4">
    <source>
        <dbReference type="EMBL" id="OAN47481.1"/>
    </source>
</evidence>
<feature type="transmembrane region" description="Helical" evidence="2">
    <location>
        <begin position="57"/>
        <end position="77"/>
    </location>
</feature>
<keyword evidence="2" id="KW-0472">Membrane</keyword>
<evidence type="ECO:0000259" key="3">
    <source>
        <dbReference type="PROSITE" id="PS50801"/>
    </source>
</evidence>
<dbReference type="InterPro" id="IPR002645">
    <property type="entry name" value="STAS_dom"/>
</dbReference>
<name>A0A178MFE8_9CHLR</name>
<gene>
    <name evidence="4" type="ORF">A6A03_10425</name>
</gene>
<dbReference type="AlphaFoldDB" id="A0A178MFE8"/>
<dbReference type="InterPro" id="IPR048437">
    <property type="entry name" value="MASE11"/>
</dbReference>
<dbReference type="STRING" id="1707952.A6A03_10425"/>
<reference evidence="4 5" key="1">
    <citation type="submission" date="2016-04" db="EMBL/GenBank/DDBJ databases">
        <title>Chloroflexus islandicus sp. nov., a thermophilic filamentous anoxygenic phototrophic bacterium from geyser Strokkur (Iceland).</title>
        <authorList>
            <person name="Gaisin V.A."/>
            <person name="Kalashnikov A.M."/>
            <person name="Sukhacheva M.V."/>
            <person name="Grouzdev D.S."/>
            <person name="Ivanov T.M."/>
            <person name="Kuznetsov B."/>
            <person name="Gorlenko V.M."/>
        </authorList>
    </citation>
    <scope>NUCLEOTIDE SEQUENCE [LARGE SCALE GENOMIC DNA]</scope>
    <source>
        <strain evidence="5">isl-2</strain>
    </source>
</reference>
<feature type="coiled-coil region" evidence="1">
    <location>
        <begin position="206"/>
        <end position="243"/>
    </location>
</feature>
<feature type="transmembrane region" description="Helical" evidence="2">
    <location>
        <begin position="84"/>
        <end position="104"/>
    </location>
</feature>
<dbReference type="RefSeq" id="WP_066783845.1">
    <property type="nucleotide sequence ID" value="NZ_LWQS01000037.1"/>
</dbReference>
<evidence type="ECO:0000313" key="5">
    <source>
        <dbReference type="Proteomes" id="UP000078287"/>
    </source>
</evidence>
<sequence>MSSPQPPTIAPTEHASTMIAQWRLQILNNLLWVLVVLGGLALVVGSWSDYNAMGERALPYIAIYAIAYVLVVSAAALRQLSLTIRAIFVLTILGAMATFLLIFFGLTGSGRLLWIGVVMLALVYFGSRGGISALAISLVTMIITAAIYVSGNATFVTAENLAVQDTISDWVGATVVYLATASLALLPFLYLLRRMEGLALQATAEAARARMHAQQVEASAAQLEQQTAQLQATEQMLRNLVQSLETPTVEIGRDVLLAPVVGQIDSQRAELLLKRLLDVVSARRVRMVVIDVAGVPAFDTMAAQSLIQTVQALRLIGCETVITGISPTTAQTITTLGIDMNTIATARSPQEVLVRVAV</sequence>
<feature type="transmembrane region" description="Helical" evidence="2">
    <location>
        <begin position="133"/>
        <end position="150"/>
    </location>
</feature>
<dbReference type="SUPFAM" id="SSF52091">
    <property type="entry name" value="SpoIIaa-like"/>
    <property type="match status" value="1"/>
</dbReference>
<dbReference type="OrthoDB" id="159262at2"/>
<dbReference type="InterPro" id="IPR051932">
    <property type="entry name" value="Bact_StressResp_Reg"/>
</dbReference>
<protein>
    <submittedName>
        <fullName evidence="4">Anti-anti-sigma factor</fullName>
    </submittedName>
</protein>
<comment type="caution">
    <text evidence="4">The sequence shown here is derived from an EMBL/GenBank/DDBJ whole genome shotgun (WGS) entry which is preliminary data.</text>
</comment>
<evidence type="ECO:0000256" key="2">
    <source>
        <dbReference type="SAM" id="Phobius"/>
    </source>
</evidence>
<dbReference type="Proteomes" id="UP000078287">
    <property type="component" value="Unassembled WGS sequence"/>
</dbReference>
<dbReference type="PANTHER" id="PTHR33745:SF1">
    <property type="entry name" value="RSBT ANTAGONIST PROTEIN RSBS"/>
    <property type="match status" value="1"/>
</dbReference>
<feature type="transmembrane region" description="Helical" evidence="2">
    <location>
        <begin position="110"/>
        <end position="126"/>
    </location>
</feature>
<organism evidence="4 5">
    <name type="scientific">Chloroflexus islandicus</name>
    <dbReference type="NCBI Taxonomy" id="1707952"/>
    <lineage>
        <taxon>Bacteria</taxon>
        <taxon>Bacillati</taxon>
        <taxon>Chloroflexota</taxon>
        <taxon>Chloroflexia</taxon>
        <taxon>Chloroflexales</taxon>
        <taxon>Chloroflexineae</taxon>
        <taxon>Chloroflexaceae</taxon>
        <taxon>Chloroflexus</taxon>
    </lineage>
</organism>
<accession>A0A178MFE8</accession>
<dbReference type="InterPro" id="IPR036513">
    <property type="entry name" value="STAS_dom_sf"/>
</dbReference>
<evidence type="ECO:0000256" key="1">
    <source>
        <dbReference type="SAM" id="Coils"/>
    </source>
</evidence>
<feature type="transmembrane region" description="Helical" evidence="2">
    <location>
        <begin position="170"/>
        <end position="192"/>
    </location>
</feature>
<dbReference type="EMBL" id="LWQS01000037">
    <property type="protein sequence ID" value="OAN47481.1"/>
    <property type="molecule type" value="Genomic_DNA"/>
</dbReference>
<keyword evidence="2" id="KW-1133">Transmembrane helix</keyword>
<dbReference type="PANTHER" id="PTHR33745">
    <property type="entry name" value="RSBT ANTAGONIST PROTEIN RSBS-RELATED"/>
    <property type="match status" value="1"/>
</dbReference>
<dbReference type="Gene3D" id="3.30.750.24">
    <property type="entry name" value="STAS domain"/>
    <property type="match status" value="1"/>
</dbReference>
<feature type="domain" description="STAS" evidence="3">
    <location>
        <begin position="245"/>
        <end position="356"/>
    </location>
</feature>
<dbReference type="PROSITE" id="PS50801">
    <property type="entry name" value="STAS"/>
    <property type="match status" value="1"/>
</dbReference>